<keyword evidence="4" id="KW-0238">DNA-binding</keyword>
<comment type="similarity">
    <text evidence="1">Belongs to the helicase family. RecQ subfamily.</text>
</comment>
<dbReference type="InterPro" id="IPR001650">
    <property type="entry name" value="Helicase_C-like"/>
</dbReference>
<dbReference type="PROSITE" id="PS51192">
    <property type="entry name" value="HELICASE_ATP_BIND_1"/>
    <property type="match status" value="1"/>
</dbReference>
<evidence type="ECO:0000256" key="6">
    <source>
        <dbReference type="ARBA" id="ARBA00023242"/>
    </source>
</evidence>
<keyword evidence="3" id="KW-0067">ATP-binding</keyword>
<dbReference type="SMART" id="SM00487">
    <property type="entry name" value="DEXDc"/>
    <property type="match status" value="1"/>
</dbReference>
<dbReference type="GO" id="GO:0005524">
    <property type="term" value="F:ATP binding"/>
    <property type="evidence" value="ECO:0007669"/>
    <property type="project" value="UniProtKB-KW"/>
</dbReference>
<evidence type="ECO:0000256" key="1">
    <source>
        <dbReference type="ARBA" id="ARBA00005446"/>
    </source>
</evidence>
<comment type="catalytic activity">
    <reaction evidence="7">
        <text>Couples ATP hydrolysis with the unwinding of duplex DNA by translocating in the 3'-5' direction.</text>
        <dbReference type="EC" id="5.6.2.4"/>
    </reaction>
</comment>
<dbReference type="EC" id="5.6.2.4" evidence="8"/>
<evidence type="ECO:0000256" key="3">
    <source>
        <dbReference type="ARBA" id="ARBA00022840"/>
    </source>
</evidence>
<evidence type="ECO:0000256" key="4">
    <source>
        <dbReference type="ARBA" id="ARBA00023125"/>
    </source>
</evidence>
<dbReference type="EMBL" id="CACRXK020000368">
    <property type="protein sequence ID" value="CAB3981257.1"/>
    <property type="molecule type" value="Genomic_DNA"/>
</dbReference>
<dbReference type="InterPro" id="IPR014001">
    <property type="entry name" value="Helicase_ATP-bd"/>
</dbReference>
<evidence type="ECO:0000313" key="11">
    <source>
        <dbReference type="Proteomes" id="UP001152795"/>
    </source>
</evidence>
<dbReference type="SMART" id="SM00490">
    <property type="entry name" value="HELICc"/>
    <property type="match status" value="1"/>
</dbReference>
<evidence type="ECO:0000256" key="2">
    <source>
        <dbReference type="ARBA" id="ARBA00022741"/>
    </source>
</evidence>
<keyword evidence="10" id="KW-0378">Hydrolase</keyword>
<dbReference type="AlphaFoldDB" id="A0A6S7FTM7"/>
<evidence type="ECO:0000256" key="9">
    <source>
        <dbReference type="ARBA" id="ARBA00044542"/>
    </source>
</evidence>
<sequence>MSAESINLFHSGLEKAFERLGKQNIELKECQYEAVKAVVVGRKDIFCVLPAGYGKSLIYQLLPFVFDAYLGRENTNSTGNSVIVISPLNALMVDQITKLKKHMDVSVLKASREATSPKHSMRSERGSIYHQIAHPNQIIFAHPEALLEDKKMFQNILKSKSYQDSVKAIVIDEAHLVEEWKSFRPCYAKIGMLTSIFSKIPFLAMTVTATLQMKKDITTSLGLIDPKHIEISPDRPNIFFSSLPRPDRGDDKLQPILTPLIAELKVKRLDFPLTLVYGNLQVIGECFLFASNMLGPLQYEPVQSSKHSANRLFTQFHAQYPEHERERIIQDLVSGQSKLRLLFVTVAFGIGVDVHDIRRIIHIGVPRTIEEYFQEAGRCGRDGLPASSTIYYNSYDLASSRNISPPMKELVTVADKCKREIILDYFGYKVANWIKPEHTCCDFHQQKCSCDDCVLSSAAEMLENADSGVLDPYVINDPDYMEAVEERSLSLTTKQKDLLKAYLLNYRQFLHGYGKSCVGNVGLFTGFSLELVDTIIAHASELTSLDEVKAKLPLFDDVVASVIFEILRSIKNT</sequence>
<dbReference type="PROSITE" id="PS51194">
    <property type="entry name" value="HELICASE_CTER"/>
    <property type="match status" value="1"/>
</dbReference>
<reference evidence="10" key="1">
    <citation type="submission" date="2020-04" db="EMBL/GenBank/DDBJ databases">
        <authorList>
            <person name="Alioto T."/>
            <person name="Alioto T."/>
            <person name="Gomez Garrido J."/>
        </authorList>
    </citation>
    <scope>NUCLEOTIDE SEQUENCE</scope>
    <source>
        <strain evidence="10">A484AB</strain>
    </source>
</reference>
<comment type="caution">
    <text evidence="10">The sequence shown here is derived from an EMBL/GenBank/DDBJ whole genome shotgun (WGS) entry which is preliminary data.</text>
</comment>
<dbReference type="InterPro" id="IPR011545">
    <property type="entry name" value="DEAD/DEAH_box_helicase_dom"/>
</dbReference>
<dbReference type="GO" id="GO:0003677">
    <property type="term" value="F:DNA binding"/>
    <property type="evidence" value="ECO:0007669"/>
    <property type="project" value="UniProtKB-KW"/>
</dbReference>
<dbReference type="Pfam" id="PF00270">
    <property type="entry name" value="DEAD"/>
    <property type="match status" value="1"/>
</dbReference>
<keyword evidence="5" id="KW-0413">Isomerase</keyword>
<dbReference type="GO" id="GO:0005694">
    <property type="term" value="C:chromosome"/>
    <property type="evidence" value="ECO:0007669"/>
    <property type="project" value="TreeGrafter"/>
</dbReference>
<dbReference type="InterPro" id="IPR027417">
    <property type="entry name" value="P-loop_NTPase"/>
</dbReference>
<keyword evidence="6" id="KW-0539">Nucleus</keyword>
<name>A0A6S7FTM7_PARCT</name>
<dbReference type="GO" id="GO:0043138">
    <property type="term" value="F:3'-5' DNA helicase activity"/>
    <property type="evidence" value="ECO:0007669"/>
    <property type="project" value="UniProtKB-EC"/>
</dbReference>
<dbReference type="GO" id="GO:0000724">
    <property type="term" value="P:double-strand break repair via homologous recombination"/>
    <property type="evidence" value="ECO:0007669"/>
    <property type="project" value="TreeGrafter"/>
</dbReference>
<proteinExistence type="inferred from homology"/>
<keyword evidence="2" id="KW-0547">Nucleotide-binding</keyword>
<protein>
    <recommendedName>
        <fullName evidence="8">DNA 3'-5' helicase</fullName>
        <ecNumber evidence="8">5.6.2.4</ecNumber>
    </recommendedName>
    <alternativeName>
        <fullName evidence="9">DNA 3'-5' helicase BLM</fullName>
    </alternativeName>
</protein>
<evidence type="ECO:0000256" key="5">
    <source>
        <dbReference type="ARBA" id="ARBA00023235"/>
    </source>
</evidence>
<evidence type="ECO:0000313" key="10">
    <source>
        <dbReference type="EMBL" id="CAB3981257.1"/>
    </source>
</evidence>
<dbReference type="GO" id="GO:0009378">
    <property type="term" value="F:four-way junction helicase activity"/>
    <property type="evidence" value="ECO:0007669"/>
    <property type="project" value="TreeGrafter"/>
</dbReference>
<dbReference type="Gene3D" id="3.40.50.300">
    <property type="entry name" value="P-loop containing nucleotide triphosphate hydrolases"/>
    <property type="match status" value="2"/>
</dbReference>
<evidence type="ECO:0000256" key="7">
    <source>
        <dbReference type="ARBA" id="ARBA00034617"/>
    </source>
</evidence>
<gene>
    <name evidence="10" type="ORF">PACLA_8A036383</name>
</gene>
<keyword evidence="10" id="KW-0347">Helicase</keyword>
<dbReference type="SUPFAM" id="SSF52540">
    <property type="entry name" value="P-loop containing nucleoside triphosphate hydrolases"/>
    <property type="match status" value="1"/>
</dbReference>
<keyword evidence="11" id="KW-1185">Reference proteome</keyword>
<dbReference type="OrthoDB" id="10261556at2759"/>
<dbReference type="Proteomes" id="UP001152795">
    <property type="component" value="Unassembled WGS sequence"/>
</dbReference>
<dbReference type="GO" id="GO:0005737">
    <property type="term" value="C:cytoplasm"/>
    <property type="evidence" value="ECO:0007669"/>
    <property type="project" value="TreeGrafter"/>
</dbReference>
<evidence type="ECO:0000256" key="8">
    <source>
        <dbReference type="ARBA" id="ARBA00034808"/>
    </source>
</evidence>
<dbReference type="GO" id="GO:0005634">
    <property type="term" value="C:nucleus"/>
    <property type="evidence" value="ECO:0007669"/>
    <property type="project" value="TreeGrafter"/>
</dbReference>
<organism evidence="10 11">
    <name type="scientific">Paramuricea clavata</name>
    <name type="common">Red gorgonian</name>
    <name type="synonym">Violescent sea-whip</name>
    <dbReference type="NCBI Taxonomy" id="317549"/>
    <lineage>
        <taxon>Eukaryota</taxon>
        <taxon>Metazoa</taxon>
        <taxon>Cnidaria</taxon>
        <taxon>Anthozoa</taxon>
        <taxon>Octocorallia</taxon>
        <taxon>Malacalcyonacea</taxon>
        <taxon>Plexauridae</taxon>
        <taxon>Paramuricea</taxon>
    </lineage>
</organism>
<dbReference type="Pfam" id="PF00271">
    <property type="entry name" value="Helicase_C"/>
    <property type="match status" value="1"/>
</dbReference>
<dbReference type="PANTHER" id="PTHR13710">
    <property type="entry name" value="DNA HELICASE RECQ FAMILY MEMBER"/>
    <property type="match status" value="1"/>
</dbReference>
<accession>A0A6S7FTM7</accession>
<dbReference type="PANTHER" id="PTHR13710:SF153">
    <property type="entry name" value="RECQ-LIKE DNA HELICASE BLM"/>
    <property type="match status" value="1"/>
</dbReference>